<evidence type="ECO:0000256" key="3">
    <source>
        <dbReference type="ARBA" id="ARBA00022741"/>
    </source>
</evidence>
<dbReference type="PROSITE" id="PS00109">
    <property type="entry name" value="PROTEIN_KINASE_TYR"/>
    <property type="match status" value="1"/>
</dbReference>
<keyword evidence="3" id="KW-0547">Nucleotide-binding</keyword>
<feature type="compositionally biased region" description="Polar residues" evidence="6">
    <location>
        <begin position="1"/>
        <end position="19"/>
    </location>
</feature>
<dbReference type="Gene3D" id="3.60.40.10">
    <property type="entry name" value="PPM-type phosphatase domain"/>
    <property type="match status" value="1"/>
</dbReference>
<dbReference type="InterPro" id="IPR000719">
    <property type="entry name" value="Prot_kinase_dom"/>
</dbReference>
<keyword evidence="1" id="KW-0723">Serine/threonine-protein kinase</keyword>
<dbReference type="RefSeq" id="WP_160895138.1">
    <property type="nucleotide sequence ID" value="NZ_WUMU01000016.1"/>
</dbReference>
<feature type="region of interest" description="Disordered" evidence="6">
    <location>
        <begin position="1"/>
        <end position="28"/>
    </location>
</feature>
<protein>
    <submittedName>
        <fullName evidence="10">Protein kinase</fullName>
    </submittedName>
</protein>
<reference evidence="10 11" key="1">
    <citation type="submission" date="2019-12" db="EMBL/GenBank/DDBJ databases">
        <authorList>
            <person name="Li M."/>
        </authorList>
    </citation>
    <scope>NUCLEOTIDE SEQUENCE [LARGE SCALE GENOMIC DNA]</scope>
    <source>
        <strain evidence="10 11">GBMRC 2024</strain>
    </source>
</reference>
<dbReference type="InterPro" id="IPR036457">
    <property type="entry name" value="PPM-type-like_dom_sf"/>
</dbReference>
<evidence type="ECO:0000256" key="7">
    <source>
        <dbReference type="SAM" id="Phobius"/>
    </source>
</evidence>
<dbReference type="SMART" id="SM00332">
    <property type="entry name" value="PP2Cc"/>
    <property type="match status" value="1"/>
</dbReference>
<keyword evidence="4 10" id="KW-0418">Kinase</keyword>
<evidence type="ECO:0000256" key="4">
    <source>
        <dbReference type="ARBA" id="ARBA00022777"/>
    </source>
</evidence>
<keyword evidence="7" id="KW-1133">Transmembrane helix</keyword>
<organism evidence="10 11">
    <name type="scientific">Pseudooceanicola albus</name>
    <dbReference type="NCBI Taxonomy" id="2692189"/>
    <lineage>
        <taxon>Bacteria</taxon>
        <taxon>Pseudomonadati</taxon>
        <taxon>Pseudomonadota</taxon>
        <taxon>Alphaproteobacteria</taxon>
        <taxon>Rhodobacterales</taxon>
        <taxon>Paracoccaceae</taxon>
        <taxon>Pseudooceanicola</taxon>
    </lineage>
</organism>
<keyword evidence="5" id="KW-0067">ATP-binding</keyword>
<accession>A0A6L7G6J5</accession>
<dbReference type="InterPro" id="IPR001932">
    <property type="entry name" value="PPM-type_phosphatase-like_dom"/>
</dbReference>
<dbReference type="Gene3D" id="1.10.510.10">
    <property type="entry name" value="Transferase(Phosphotransferase) domain 1"/>
    <property type="match status" value="1"/>
</dbReference>
<evidence type="ECO:0000313" key="10">
    <source>
        <dbReference type="EMBL" id="MXN19016.1"/>
    </source>
</evidence>
<keyword evidence="2" id="KW-0808">Transferase</keyword>
<name>A0A6L7G6J5_9RHOB</name>
<dbReference type="PROSITE" id="PS51746">
    <property type="entry name" value="PPM_2"/>
    <property type="match status" value="1"/>
</dbReference>
<dbReference type="CDD" id="cd14014">
    <property type="entry name" value="STKc_PknB_like"/>
    <property type="match status" value="1"/>
</dbReference>
<sequence>MPRDTPQTSPARLTVSVGQGTDPGRKAENQDFLGLRLPDGPLLTLKGVVAAVADGISTSARGRMAAETTVRALLEDYPCTPDAWSVARSLEAVVQAGNAWLHAQTAGEELEQGAVCTLAALVLKGRQAHVLHLGDSRVSRLSGESIEPLTVDHQRRLSSGAVVLDRAMGLNPRAETGFQTLPLAVGDVFLLSTDGVHGHWDGPLVARALREAGDLQAAVDLILEAVKARGATDNLTLQILRIEALPDPDDATLFEEARQLPLPSALAPGAVLDGFQLLRLMHESHRSRIWLAQAPSGQRVTLKVPSAELHEDPLLLRQFLAEEWIARRVSSPHVLAAAPAPERRSALYLVGEYLEGQTLRQWMTDHPAPTLAQLRDIIGQLLKGLRALHRRQVLHQDLRPENIMIDAAGTVTIIDLGAARVAGLEEMRTPAPAPVLGTLQYSAPEYFLGDPAGSQADLFSLGVIAYEMLTGRLPYGARVARLRSRRDAARLVYRSARERAPGVPPWLDDALRRATHPDPARRFATLSEFDSALRAPGRAFRAAHPVPLAARNPVRFWQAVSALLALLVVVLLARLQQG</sequence>
<dbReference type="PANTHER" id="PTHR24351">
    <property type="entry name" value="RIBOSOMAL PROTEIN S6 KINASE"/>
    <property type="match status" value="1"/>
</dbReference>
<dbReference type="Gene3D" id="3.30.200.20">
    <property type="entry name" value="Phosphorylase Kinase, domain 1"/>
    <property type="match status" value="1"/>
</dbReference>
<dbReference type="CDD" id="cd00143">
    <property type="entry name" value="PP2Cc"/>
    <property type="match status" value="1"/>
</dbReference>
<feature type="domain" description="Protein kinase" evidence="8">
    <location>
        <begin position="275"/>
        <end position="547"/>
    </location>
</feature>
<feature type="domain" description="PPM-type phosphatase" evidence="9">
    <location>
        <begin position="16"/>
        <end position="242"/>
    </location>
</feature>
<evidence type="ECO:0000259" key="8">
    <source>
        <dbReference type="PROSITE" id="PS50011"/>
    </source>
</evidence>
<dbReference type="SUPFAM" id="SSF81606">
    <property type="entry name" value="PP2C-like"/>
    <property type="match status" value="1"/>
</dbReference>
<dbReference type="PROSITE" id="PS50011">
    <property type="entry name" value="PROTEIN_KINASE_DOM"/>
    <property type="match status" value="1"/>
</dbReference>
<keyword evidence="11" id="KW-1185">Reference proteome</keyword>
<evidence type="ECO:0000256" key="6">
    <source>
        <dbReference type="SAM" id="MobiDB-lite"/>
    </source>
</evidence>
<evidence type="ECO:0000256" key="1">
    <source>
        <dbReference type="ARBA" id="ARBA00022527"/>
    </source>
</evidence>
<keyword evidence="7" id="KW-0812">Transmembrane</keyword>
<dbReference type="AlphaFoldDB" id="A0A6L7G6J5"/>
<proteinExistence type="predicted"/>
<evidence type="ECO:0000313" key="11">
    <source>
        <dbReference type="Proteomes" id="UP000477911"/>
    </source>
</evidence>
<evidence type="ECO:0000256" key="5">
    <source>
        <dbReference type="ARBA" id="ARBA00022840"/>
    </source>
</evidence>
<dbReference type="InterPro" id="IPR011009">
    <property type="entry name" value="Kinase-like_dom_sf"/>
</dbReference>
<dbReference type="GO" id="GO:0005524">
    <property type="term" value="F:ATP binding"/>
    <property type="evidence" value="ECO:0007669"/>
    <property type="project" value="UniProtKB-KW"/>
</dbReference>
<gene>
    <name evidence="10" type="ORF">GR170_14310</name>
</gene>
<dbReference type="InterPro" id="IPR008266">
    <property type="entry name" value="Tyr_kinase_AS"/>
</dbReference>
<dbReference type="GO" id="GO:0004674">
    <property type="term" value="F:protein serine/threonine kinase activity"/>
    <property type="evidence" value="ECO:0007669"/>
    <property type="project" value="UniProtKB-KW"/>
</dbReference>
<dbReference type="SMART" id="SM00331">
    <property type="entry name" value="PP2C_SIG"/>
    <property type="match status" value="1"/>
</dbReference>
<dbReference type="SUPFAM" id="SSF56112">
    <property type="entry name" value="Protein kinase-like (PK-like)"/>
    <property type="match status" value="1"/>
</dbReference>
<feature type="transmembrane region" description="Helical" evidence="7">
    <location>
        <begin position="556"/>
        <end position="575"/>
    </location>
</feature>
<evidence type="ECO:0000259" key="9">
    <source>
        <dbReference type="PROSITE" id="PS51746"/>
    </source>
</evidence>
<comment type="caution">
    <text evidence="10">The sequence shown here is derived from an EMBL/GenBank/DDBJ whole genome shotgun (WGS) entry which is preliminary data.</text>
</comment>
<dbReference type="Proteomes" id="UP000477911">
    <property type="component" value="Unassembled WGS sequence"/>
</dbReference>
<keyword evidence="7" id="KW-0472">Membrane</keyword>
<evidence type="ECO:0000256" key="2">
    <source>
        <dbReference type="ARBA" id="ARBA00022679"/>
    </source>
</evidence>
<dbReference type="Pfam" id="PF00069">
    <property type="entry name" value="Pkinase"/>
    <property type="match status" value="1"/>
</dbReference>
<dbReference type="EMBL" id="WUMU01000016">
    <property type="protein sequence ID" value="MXN19016.1"/>
    <property type="molecule type" value="Genomic_DNA"/>
</dbReference>
<dbReference type="Pfam" id="PF13672">
    <property type="entry name" value="PP2C_2"/>
    <property type="match status" value="1"/>
</dbReference>